<keyword evidence="5" id="KW-0560">Oxidoreductase</keyword>
<dbReference type="PANTHER" id="PTHR42801">
    <property type="entry name" value="THIOREDOXIN-DEPENDENT PEROXIDE REDUCTASE"/>
    <property type="match status" value="1"/>
</dbReference>
<feature type="domain" description="Thioredoxin" evidence="12">
    <location>
        <begin position="42"/>
        <end position="213"/>
    </location>
</feature>
<keyword evidence="3" id="KW-0575">Peroxidase</keyword>
<reference evidence="13 14" key="1">
    <citation type="submission" date="2021-01" db="EMBL/GenBank/DDBJ databases">
        <title>Tumebacillus sp. strain ITR2 16S ribosomal RNA gene Genome sequencing and assembly.</title>
        <authorList>
            <person name="Kang M."/>
        </authorList>
    </citation>
    <scope>NUCLEOTIDE SEQUENCE [LARGE SCALE GENOMIC DNA]</scope>
    <source>
        <strain evidence="13 14">ITR2</strain>
    </source>
</reference>
<keyword evidence="4" id="KW-0049">Antioxidant</keyword>
<evidence type="ECO:0000256" key="2">
    <source>
        <dbReference type="ARBA" id="ARBA00013017"/>
    </source>
</evidence>
<evidence type="ECO:0000256" key="11">
    <source>
        <dbReference type="ARBA" id="ARBA00049091"/>
    </source>
</evidence>
<protein>
    <recommendedName>
        <fullName evidence="2">thioredoxin-dependent peroxiredoxin</fullName>
        <ecNumber evidence="2">1.11.1.24</ecNumber>
    </recommendedName>
    <alternativeName>
        <fullName evidence="10">Bacterioferritin comigratory protein</fullName>
    </alternativeName>
    <alternativeName>
        <fullName evidence="8">Thioredoxin peroxidase</fullName>
    </alternativeName>
</protein>
<evidence type="ECO:0000256" key="6">
    <source>
        <dbReference type="ARBA" id="ARBA00023157"/>
    </source>
</evidence>
<keyword evidence="6" id="KW-1015">Disulfide bond</keyword>
<comment type="catalytic activity">
    <reaction evidence="11">
        <text>a hydroperoxide + [thioredoxin]-dithiol = an alcohol + [thioredoxin]-disulfide + H2O</text>
        <dbReference type="Rhea" id="RHEA:62620"/>
        <dbReference type="Rhea" id="RHEA-COMP:10698"/>
        <dbReference type="Rhea" id="RHEA-COMP:10700"/>
        <dbReference type="ChEBI" id="CHEBI:15377"/>
        <dbReference type="ChEBI" id="CHEBI:29950"/>
        <dbReference type="ChEBI" id="CHEBI:30879"/>
        <dbReference type="ChEBI" id="CHEBI:35924"/>
        <dbReference type="ChEBI" id="CHEBI:50058"/>
        <dbReference type="EC" id="1.11.1.24"/>
    </reaction>
</comment>
<dbReference type="EMBL" id="JAEQNB010000001">
    <property type="protein sequence ID" value="MBL0385734.1"/>
    <property type="molecule type" value="Genomic_DNA"/>
</dbReference>
<evidence type="ECO:0000256" key="1">
    <source>
        <dbReference type="ARBA" id="ARBA00003330"/>
    </source>
</evidence>
<gene>
    <name evidence="13" type="ORF">JJB07_03635</name>
</gene>
<evidence type="ECO:0000256" key="5">
    <source>
        <dbReference type="ARBA" id="ARBA00023002"/>
    </source>
</evidence>
<evidence type="ECO:0000256" key="9">
    <source>
        <dbReference type="ARBA" id="ARBA00038489"/>
    </source>
</evidence>
<accession>A0ABS1J639</accession>
<dbReference type="Pfam" id="PF00578">
    <property type="entry name" value="AhpC-TSA"/>
    <property type="match status" value="1"/>
</dbReference>
<evidence type="ECO:0000256" key="3">
    <source>
        <dbReference type="ARBA" id="ARBA00022559"/>
    </source>
</evidence>
<dbReference type="InterPro" id="IPR000866">
    <property type="entry name" value="AhpC/TSA"/>
</dbReference>
<evidence type="ECO:0000256" key="10">
    <source>
        <dbReference type="ARBA" id="ARBA00041373"/>
    </source>
</evidence>
<dbReference type="Gene3D" id="3.40.30.10">
    <property type="entry name" value="Glutaredoxin"/>
    <property type="match status" value="1"/>
</dbReference>
<dbReference type="InterPro" id="IPR036249">
    <property type="entry name" value="Thioredoxin-like_sf"/>
</dbReference>
<comment type="similarity">
    <text evidence="9">Belongs to the peroxiredoxin family. BCP/PrxQ subfamily.</text>
</comment>
<dbReference type="PROSITE" id="PS51352">
    <property type="entry name" value="THIOREDOXIN_2"/>
    <property type="match status" value="1"/>
</dbReference>
<keyword evidence="14" id="KW-1185">Reference proteome</keyword>
<comment type="function">
    <text evidence="1">Thiol-specific peroxidase that catalyzes the reduction of hydrogen peroxide and organic hydroperoxides to water and alcohols, respectively. Plays a role in cell protection against oxidative stress by detoxifying peroxides and as sensor of hydrogen peroxide-mediated signaling events.</text>
</comment>
<dbReference type="InterPro" id="IPR013766">
    <property type="entry name" value="Thioredoxin_domain"/>
</dbReference>
<keyword evidence="7" id="KW-0676">Redox-active center</keyword>
<dbReference type="CDD" id="cd02970">
    <property type="entry name" value="PRX_like2"/>
    <property type="match status" value="1"/>
</dbReference>
<sequence>MSLNLELKQMRADFVAKTPVEVHGILFKIIEDLQSSGIATGLEVGSKARDFQLTDALGQPVRLSDEWKKGPVILQFYRGAWCPYCNVQLLSYQKILPDIQRLGAQLIAISPQSPDNTLSQTEKLELNFHVVSDTRGLVAAKYNLLYDVPEYLIDMYKSFPLDLTEYNASERWILPVPATIMIDEDGIIRYSHVDPDFTVRLEPSELLYHLQSL</sequence>
<dbReference type="RefSeq" id="WP_201631210.1">
    <property type="nucleotide sequence ID" value="NZ_JAEQNB010000001.1"/>
</dbReference>
<comment type="caution">
    <text evidence="13">The sequence shown here is derived from an EMBL/GenBank/DDBJ whole genome shotgun (WGS) entry which is preliminary data.</text>
</comment>
<proteinExistence type="inferred from homology"/>
<dbReference type="Proteomes" id="UP000602284">
    <property type="component" value="Unassembled WGS sequence"/>
</dbReference>
<dbReference type="SUPFAM" id="SSF52833">
    <property type="entry name" value="Thioredoxin-like"/>
    <property type="match status" value="1"/>
</dbReference>
<name>A0ABS1J639_9BACL</name>
<evidence type="ECO:0000256" key="4">
    <source>
        <dbReference type="ARBA" id="ARBA00022862"/>
    </source>
</evidence>
<evidence type="ECO:0000313" key="13">
    <source>
        <dbReference type="EMBL" id="MBL0385734.1"/>
    </source>
</evidence>
<dbReference type="InterPro" id="IPR050924">
    <property type="entry name" value="Peroxiredoxin_BCP/PrxQ"/>
</dbReference>
<evidence type="ECO:0000256" key="8">
    <source>
        <dbReference type="ARBA" id="ARBA00032824"/>
    </source>
</evidence>
<organism evidence="13 14">
    <name type="scientific">Tumebacillus amylolyticus</name>
    <dbReference type="NCBI Taxonomy" id="2801339"/>
    <lineage>
        <taxon>Bacteria</taxon>
        <taxon>Bacillati</taxon>
        <taxon>Bacillota</taxon>
        <taxon>Bacilli</taxon>
        <taxon>Bacillales</taxon>
        <taxon>Alicyclobacillaceae</taxon>
        <taxon>Tumebacillus</taxon>
    </lineage>
</organism>
<dbReference type="PANTHER" id="PTHR42801:SF7">
    <property type="entry name" value="SLL1159 PROTEIN"/>
    <property type="match status" value="1"/>
</dbReference>
<evidence type="ECO:0000259" key="12">
    <source>
        <dbReference type="PROSITE" id="PS51352"/>
    </source>
</evidence>
<dbReference type="EC" id="1.11.1.24" evidence="2"/>
<evidence type="ECO:0000256" key="7">
    <source>
        <dbReference type="ARBA" id="ARBA00023284"/>
    </source>
</evidence>
<evidence type="ECO:0000313" key="14">
    <source>
        <dbReference type="Proteomes" id="UP000602284"/>
    </source>
</evidence>